<dbReference type="EMBL" id="BMVW01000001">
    <property type="protein sequence ID" value="GGY94848.1"/>
    <property type="molecule type" value="Genomic_DNA"/>
</dbReference>
<feature type="compositionally biased region" description="Basic and acidic residues" evidence="1">
    <location>
        <begin position="81"/>
        <end position="95"/>
    </location>
</feature>
<protein>
    <submittedName>
        <fullName evidence="2">Uncharacterized protein</fullName>
    </submittedName>
</protein>
<sequence>MRPAPRTVPHRGHRIAATLAALFALIAVLLTPTPVPVPGPATGAYAASMAATTGVQPPDSGPRADDACVTGCTAQAARTRLDHLGERPSPSDHHATAAHGTTVVPSATTLRTPARSALPPASPGRTAHNRDRAPPAPTGT</sequence>
<organism evidence="2 3">
    <name type="scientific">Streptomyces poonensis</name>
    <dbReference type="NCBI Taxonomy" id="68255"/>
    <lineage>
        <taxon>Bacteria</taxon>
        <taxon>Bacillati</taxon>
        <taxon>Actinomycetota</taxon>
        <taxon>Actinomycetes</taxon>
        <taxon>Kitasatosporales</taxon>
        <taxon>Streptomycetaceae</taxon>
        <taxon>Streptomyces</taxon>
    </lineage>
</organism>
<dbReference type="AlphaFoldDB" id="A0A918PA11"/>
<feature type="region of interest" description="Disordered" evidence="1">
    <location>
        <begin position="81"/>
        <end position="140"/>
    </location>
</feature>
<comment type="caution">
    <text evidence="2">The sequence shown here is derived from an EMBL/GenBank/DDBJ whole genome shotgun (WGS) entry which is preliminary data.</text>
</comment>
<reference evidence="2" key="1">
    <citation type="journal article" date="2014" name="Int. J. Syst. Evol. Microbiol.">
        <title>Complete genome sequence of Corynebacterium casei LMG S-19264T (=DSM 44701T), isolated from a smear-ripened cheese.</title>
        <authorList>
            <consortium name="US DOE Joint Genome Institute (JGI-PGF)"/>
            <person name="Walter F."/>
            <person name="Albersmeier A."/>
            <person name="Kalinowski J."/>
            <person name="Ruckert C."/>
        </authorList>
    </citation>
    <scope>NUCLEOTIDE SEQUENCE</scope>
    <source>
        <strain evidence="2">JCM 4815</strain>
    </source>
</reference>
<keyword evidence="3" id="KW-1185">Reference proteome</keyword>
<dbReference type="RefSeq" id="WP_189855860.1">
    <property type="nucleotide sequence ID" value="NZ_BMVW01000001.1"/>
</dbReference>
<proteinExistence type="predicted"/>
<name>A0A918PA11_9ACTN</name>
<evidence type="ECO:0000256" key="1">
    <source>
        <dbReference type="SAM" id="MobiDB-lite"/>
    </source>
</evidence>
<dbReference type="Proteomes" id="UP000622166">
    <property type="component" value="Unassembled WGS sequence"/>
</dbReference>
<reference evidence="2" key="2">
    <citation type="submission" date="2020-09" db="EMBL/GenBank/DDBJ databases">
        <authorList>
            <person name="Sun Q."/>
            <person name="Ohkuma M."/>
        </authorList>
    </citation>
    <scope>NUCLEOTIDE SEQUENCE</scope>
    <source>
        <strain evidence="2">JCM 4815</strain>
    </source>
</reference>
<gene>
    <name evidence="2" type="ORF">GCM10010365_12040</name>
</gene>
<evidence type="ECO:0000313" key="2">
    <source>
        <dbReference type="EMBL" id="GGY94848.1"/>
    </source>
</evidence>
<accession>A0A918PA11</accession>
<evidence type="ECO:0000313" key="3">
    <source>
        <dbReference type="Proteomes" id="UP000622166"/>
    </source>
</evidence>